<dbReference type="GO" id="GO:0003677">
    <property type="term" value="F:DNA binding"/>
    <property type="evidence" value="ECO:0007669"/>
    <property type="project" value="UniProtKB-UniRule"/>
</dbReference>
<dbReference type="Proteomes" id="UP001205063">
    <property type="component" value="Unassembled WGS sequence"/>
</dbReference>
<dbReference type="AlphaFoldDB" id="A0AAW5K9R8"/>
<dbReference type="InterPro" id="IPR009057">
    <property type="entry name" value="Homeodomain-like_sf"/>
</dbReference>
<dbReference type="Pfam" id="PF14278">
    <property type="entry name" value="TetR_C_8"/>
    <property type="match status" value="1"/>
</dbReference>
<keyword evidence="1 2" id="KW-0238">DNA-binding</keyword>
<sequence length="198" mass="23118">MERPASRQEATKYRLAEAIKACMKNTPVDRITVSQIAETCGVTRQTFYRNFLDKYDLVNWYFDKLLLESFAHMGSGRTVLEGLERKFAYIREERVFFTGAFRSDDQNSLKEHDFALILRFYTEKIEEKTGLPPDEQTQFLLEMYCRGSIYMTVKWVLGGMREPPEQMARRLVEAMPAKLARLFVKLGLLPPEESPLPR</sequence>
<dbReference type="RefSeq" id="WP_185916623.1">
    <property type="nucleotide sequence ID" value="NZ_JACMSD010000009.1"/>
</dbReference>
<dbReference type="InterPro" id="IPR050624">
    <property type="entry name" value="HTH-type_Tx_Regulator"/>
</dbReference>
<evidence type="ECO:0000256" key="2">
    <source>
        <dbReference type="PROSITE-ProRule" id="PRU00335"/>
    </source>
</evidence>
<dbReference type="Gene3D" id="1.10.357.10">
    <property type="entry name" value="Tetracycline Repressor, domain 2"/>
    <property type="match status" value="1"/>
</dbReference>
<evidence type="ECO:0000313" key="5">
    <source>
        <dbReference type="Proteomes" id="UP001205063"/>
    </source>
</evidence>
<gene>
    <name evidence="4" type="ORF">NE646_08510</name>
</gene>
<dbReference type="Pfam" id="PF00440">
    <property type="entry name" value="TetR_N"/>
    <property type="match status" value="1"/>
</dbReference>
<dbReference type="EMBL" id="JANGAB010000004">
    <property type="protein sequence ID" value="MCQ4949706.1"/>
    <property type="molecule type" value="Genomic_DNA"/>
</dbReference>
<proteinExistence type="predicted"/>
<dbReference type="PROSITE" id="PS50977">
    <property type="entry name" value="HTH_TETR_2"/>
    <property type="match status" value="1"/>
</dbReference>
<evidence type="ECO:0000313" key="4">
    <source>
        <dbReference type="EMBL" id="MCQ4949706.1"/>
    </source>
</evidence>
<dbReference type="SUPFAM" id="SSF46689">
    <property type="entry name" value="Homeodomain-like"/>
    <property type="match status" value="1"/>
</dbReference>
<evidence type="ECO:0000256" key="1">
    <source>
        <dbReference type="ARBA" id="ARBA00023125"/>
    </source>
</evidence>
<feature type="domain" description="HTH tetR-type" evidence="3">
    <location>
        <begin position="9"/>
        <end position="69"/>
    </location>
</feature>
<accession>A0AAW5K9R8</accession>
<evidence type="ECO:0000259" key="3">
    <source>
        <dbReference type="PROSITE" id="PS50977"/>
    </source>
</evidence>
<name>A0AAW5K9R8_9FIRM</name>
<reference evidence="4" key="1">
    <citation type="submission" date="2022-06" db="EMBL/GenBank/DDBJ databases">
        <title>Isolation of gut microbiota from human fecal samples.</title>
        <authorList>
            <person name="Pamer E.G."/>
            <person name="Barat B."/>
            <person name="Waligurski E."/>
            <person name="Medina S."/>
            <person name="Paddock L."/>
            <person name="Mostad J."/>
        </authorList>
    </citation>
    <scope>NUCLEOTIDE SEQUENCE</scope>
    <source>
        <strain evidence="4">DFI.7.96</strain>
    </source>
</reference>
<dbReference type="InterPro" id="IPR039532">
    <property type="entry name" value="TetR_C_Firmicutes"/>
</dbReference>
<dbReference type="InterPro" id="IPR001647">
    <property type="entry name" value="HTH_TetR"/>
</dbReference>
<feature type="DNA-binding region" description="H-T-H motif" evidence="2">
    <location>
        <begin position="32"/>
        <end position="51"/>
    </location>
</feature>
<comment type="caution">
    <text evidence="4">The sequence shown here is derived from an EMBL/GenBank/DDBJ whole genome shotgun (WGS) entry which is preliminary data.</text>
</comment>
<organism evidence="4 5">
    <name type="scientific">Bittarella massiliensis</name>
    <name type="common">ex Durand et al. 2017</name>
    <dbReference type="NCBI Taxonomy" id="1720313"/>
    <lineage>
        <taxon>Bacteria</taxon>
        <taxon>Bacillati</taxon>
        <taxon>Bacillota</taxon>
        <taxon>Clostridia</taxon>
        <taxon>Eubacteriales</taxon>
        <taxon>Oscillospiraceae</taxon>
        <taxon>Bittarella (ex Durand et al. 2017)</taxon>
    </lineage>
</organism>
<dbReference type="PANTHER" id="PTHR43479:SF7">
    <property type="entry name" value="TETR-FAMILY TRANSCRIPTIONAL REGULATOR"/>
    <property type="match status" value="1"/>
</dbReference>
<dbReference type="PANTHER" id="PTHR43479">
    <property type="entry name" value="ACREF/ENVCD OPERON REPRESSOR-RELATED"/>
    <property type="match status" value="1"/>
</dbReference>
<protein>
    <submittedName>
        <fullName evidence="4">TetR/AcrR family transcriptional regulator</fullName>
    </submittedName>
</protein>